<sequence length="1323" mass="154706">MCTIEKLVTLTYSTNDLSTTVSNSMQSLRDTMNFTTKSILKNKLSAKKGGEIKSSIELEYTQLNYDENFRAHGAKIFEILKNNPYLNEKYANFEFIAAGGFGLVFKAKKKVNNNKPNKIYEERELAKYIAFKFMLNDLNAKREIAIMKKLFQMSTKLLMARNIQVFRRYEIVTKENGTNQNACRIINSDSFFENSPKLVQSASEGTKDKIPYVMVEMSKATFSVDAAISYRKKNKKPYFIYEINKIISNVLECLFIMHIQGIAHLDVKPQNILFVDELNRYTLADFGCSLELNSIDFENYQLATEEIVGFTPQYTDPNILEKEFFNPFKADIWSVGVILLELLSVGQDFDLVQILKTCKSSQDVEEKIFKKYIFNSNGEMIYCPMLKNFVEIDNQLKMYLQWDENQRWNIIEILIEIQNSILVQPFYIPFNNSITTKKLFSFLSDEQPHQQSSPLIQQEGQNNSKINEKECPYLKRQQQIQQQNYFLSECELVQGWKYRGFVWSNYNLQQTGLYFSQKNILKNGKGTISNMQNRLVFQGNFDRDLPIGKGTYVLSNFCDRKAQFTGIPSIDQILVKHGDQSLNDVEKIVYEGEFDSGQISGGLITYTNTDKGTTYLLNRSFRCKEVVKNYQKGKIVSVLDLNSKHISINLKCFRQSIFDKIFYVSTRIYPFTNYKSIIFKQNDTISSVMQKIKSRIIDTDTKFIQRLQTGNGYNFYFEQSVIIYSYFLSIFNYKEKFVKQTIIQDTTSQYTIYDIFLLFEQQVVEQIMSTMQYIKRIKQKGRISHDQMCLNDFYKKYKGLLNNLEQFCDNRDVDSQNFQQFGLNKQIKSFGLNCTSYVTEKEQLNIDKRKVANDQQVFEYLELKNMKRLGMQFVTDNYFEKYLNKSFNTLEYLNISFYSNDVKADFSCLKSLQVLSKFKVFKASPQQIKQIFENLNLKNLKTIHLQRQCEYDQSAIDTISQQDYSFVQNFKFINYNSNQGKWFECIINRNNSFRNLKKLCVKTYISKLSCTLISQKLKNIETLKLCYCQINDESISELKQLFKVTSLNLSSNEITDEGTKYLFENMPNVKNLKLNGSQNISFKGLYLLSSNMKHLEEIEFKNNLPHFNYFQFHTEKCKKSLLQEKEKSGGIAFIESLYELKNLQNLRLAQMYEECFYGENHFVRNKPYSPEFIKSLAVLRLNELDLSDIQEDYLRHFLLAKGVSNANKLVLNPKINQISDEIALALISGSFNQLQHLSLSNCYNLSSKTIQVLLQNRDIQKTIKELYLNNTEFDDDCSDYLINFLHLFPKLEILSVKNCIDISEASLQKLQKKLQQNKISLIY</sequence>
<organism evidence="2 3">
    <name type="scientific">Tetrahymena thermophila (strain SB210)</name>
    <dbReference type="NCBI Taxonomy" id="312017"/>
    <lineage>
        <taxon>Eukaryota</taxon>
        <taxon>Sar</taxon>
        <taxon>Alveolata</taxon>
        <taxon>Ciliophora</taxon>
        <taxon>Intramacronucleata</taxon>
        <taxon>Oligohymenophorea</taxon>
        <taxon>Hymenostomatida</taxon>
        <taxon>Tetrahymenina</taxon>
        <taxon>Tetrahymenidae</taxon>
        <taxon>Tetrahymena</taxon>
    </lineage>
</organism>
<dbReference type="RefSeq" id="XP_001020094.2">
    <property type="nucleotide sequence ID" value="XM_001020094.2"/>
</dbReference>
<dbReference type="Gene3D" id="3.80.10.10">
    <property type="entry name" value="Ribonuclease Inhibitor"/>
    <property type="match status" value="2"/>
</dbReference>
<dbReference type="GO" id="GO:0005524">
    <property type="term" value="F:ATP binding"/>
    <property type="evidence" value="ECO:0007669"/>
    <property type="project" value="InterPro"/>
</dbReference>
<accession>I7M8V6</accession>
<protein>
    <submittedName>
        <fullName evidence="2">Kinase domain protein</fullName>
    </submittedName>
</protein>
<proteinExistence type="predicted"/>
<evidence type="ECO:0000259" key="1">
    <source>
        <dbReference type="PROSITE" id="PS50011"/>
    </source>
</evidence>
<keyword evidence="3" id="KW-1185">Reference proteome</keyword>
<feature type="domain" description="Protein kinase" evidence="1">
    <location>
        <begin position="90"/>
        <end position="427"/>
    </location>
</feature>
<dbReference type="InterPro" id="IPR032675">
    <property type="entry name" value="LRR_dom_sf"/>
</dbReference>
<gene>
    <name evidence="2" type="ORF">TTHERM_00660310</name>
</gene>
<dbReference type="eggNOG" id="KOG0588">
    <property type="taxonomic scope" value="Eukaryota"/>
</dbReference>
<dbReference type="InterPro" id="IPR006553">
    <property type="entry name" value="Leu-rich_rpt_Cys-con_subtyp"/>
</dbReference>
<dbReference type="Proteomes" id="UP000009168">
    <property type="component" value="Unassembled WGS sequence"/>
</dbReference>
<reference evidence="3" key="1">
    <citation type="journal article" date="2006" name="PLoS Biol.">
        <title>Macronuclear genome sequence of the ciliate Tetrahymena thermophila, a model eukaryote.</title>
        <authorList>
            <person name="Eisen J.A."/>
            <person name="Coyne R.S."/>
            <person name="Wu M."/>
            <person name="Wu D."/>
            <person name="Thiagarajan M."/>
            <person name="Wortman J.R."/>
            <person name="Badger J.H."/>
            <person name="Ren Q."/>
            <person name="Amedeo P."/>
            <person name="Jones K.M."/>
            <person name="Tallon L.J."/>
            <person name="Delcher A.L."/>
            <person name="Salzberg S.L."/>
            <person name="Silva J.C."/>
            <person name="Haas B.J."/>
            <person name="Majoros W.H."/>
            <person name="Farzad M."/>
            <person name="Carlton J.M."/>
            <person name="Smith R.K. Jr."/>
            <person name="Garg J."/>
            <person name="Pearlman R.E."/>
            <person name="Karrer K.M."/>
            <person name="Sun L."/>
            <person name="Manning G."/>
            <person name="Elde N.C."/>
            <person name="Turkewitz A.P."/>
            <person name="Asai D.J."/>
            <person name="Wilkes D.E."/>
            <person name="Wang Y."/>
            <person name="Cai H."/>
            <person name="Collins K."/>
            <person name="Stewart B.A."/>
            <person name="Lee S.R."/>
            <person name="Wilamowska K."/>
            <person name="Weinberg Z."/>
            <person name="Ruzzo W.L."/>
            <person name="Wloga D."/>
            <person name="Gaertig J."/>
            <person name="Frankel J."/>
            <person name="Tsao C.-C."/>
            <person name="Gorovsky M.A."/>
            <person name="Keeling P.J."/>
            <person name="Waller R.F."/>
            <person name="Patron N.J."/>
            <person name="Cherry J.M."/>
            <person name="Stover N.A."/>
            <person name="Krieger C.J."/>
            <person name="del Toro C."/>
            <person name="Ryder H.F."/>
            <person name="Williamson S.C."/>
            <person name="Barbeau R.A."/>
            <person name="Hamilton E.P."/>
            <person name="Orias E."/>
        </authorList>
    </citation>
    <scope>NUCLEOTIDE SEQUENCE [LARGE SCALE GENOMIC DNA]</scope>
    <source>
        <strain evidence="3">SB210</strain>
    </source>
</reference>
<evidence type="ECO:0000313" key="2">
    <source>
        <dbReference type="EMBL" id="EAR99849.2"/>
    </source>
</evidence>
<dbReference type="InterPro" id="IPR011009">
    <property type="entry name" value="Kinase-like_dom_sf"/>
</dbReference>
<dbReference type="InterPro" id="IPR000719">
    <property type="entry name" value="Prot_kinase_dom"/>
</dbReference>
<dbReference type="EMBL" id="GG662634">
    <property type="protein sequence ID" value="EAR99849.2"/>
    <property type="molecule type" value="Genomic_DNA"/>
</dbReference>
<dbReference type="SUPFAM" id="SSF56112">
    <property type="entry name" value="Protein kinase-like (PK-like)"/>
    <property type="match status" value="1"/>
</dbReference>
<dbReference type="STRING" id="312017.I7M8V6"/>
<dbReference type="PANTHER" id="PTHR24362:SF309">
    <property type="entry name" value="PROTEIN KINASE DOMAIN-CONTAINING PROTEIN"/>
    <property type="match status" value="1"/>
</dbReference>
<dbReference type="SMART" id="SM00367">
    <property type="entry name" value="LRR_CC"/>
    <property type="match status" value="4"/>
</dbReference>
<keyword evidence="2" id="KW-0808">Transferase</keyword>
<evidence type="ECO:0000313" key="3">
    <source>
        <dbReference type="Proteomes" id="UP000009168"/>
    </source>
</evidence>
<dbReference type="SMART" id="SM00220">
    <property type="entry name" value="S_TKc"/>
    <property type="match status" value="1"/>
</dbReference>
<dbReference type="KEGG" id="tet:TTHERM_00660310"/>
<name>I7M8V6_TETTS</name>
<dbReference type="InParanoid" id="I7M8V6"/>
<dbReference type="GeneID" id="7841614"/>
<dbReference type="InterPro" id="IPR008271">
    <property type="entry name" value="Ser/Thr_kinase_AS"/>
</dbReference>
<dbReference type="PROSITE" id="PS50011">
    <property type="entry name" value="PROTEIN_KINASE_DOM"/>
    <property type="match status" value="1"/>
</dbReference>
<dbReference type="PANTHER" id="PTHR24362">
    <property type="entry name" value="SERINE/THREONINE-PROTEIN KINASE NEK"/>
    <property type="match status" value="1"/>
</dbReference>
<dbReference type="SUPFAM" id="SSF52047">
    <property type="entry name" value="RNI-like"/>
    <property type="match status" value="1"/>
</dbReference>
<dbReference type="Pfam" id="PF00069">
    <property type="entry name" value="Pkinase"/>
    <property type="match status" value="1"/>
</dbReference>
<dbReference type="Gene3D" id="1.10.510.10">
    <property type="entry name" value="Transferase(Phosphotransferase) domain 1"/>
    <property type="match status" value="1"/>
</dbReference>
<keyword evidence="2" id="KW-0418">Kinase</keyword>
<dbReference type="PROSITE" id="PS00108">
    <property type="entry name" value="PROTEIN_KINASE_ST"/>
    <property type="match status" value="1"/>
</dbReference>
<dbReference type="GO" id="GO:0004672">
    <property type="term" value="F:protein kinase activity"/>
    <property type="evidence" value="ECO:0007669"/>
    <property type="project" value="InterPro"/>
</dbReference>
<dbReference type="OrthoDB" id="504170at2759"/>